<reference evidence="1 2" key="1">
    <citation type="submission" date="2016-01" db="EMBL/GenBank/DDBJ databases">
        <authorList>
            <person name="Oliw E.H."/>
        </authorList>
    </citation>
    <scope>NUCLEOTIDE SEQUENCE [LARGE SCALE GENOMIC DNA]</scope>
    <source>
        <strain evidence="1 2">Zutra 3-1</strain>
    </source>
</reference>
<protein>
    <submittedName>
        <fullName evidence="1">Uncharacterized protein</fullName>
    </submittedName>
</protein>
<sequence>MHTRLPFAYLLRKLNRTETDQPVRFFLNQSVMLSGFHIASPPQLRARPLPRSAWPILADTPAGPGACCFCPQRN</sequence>
<accession>A0A1S7RX61</accession>
<proteinExistence type="predicted"/>
<name>A0A1S7RX61_9HYPH</name>
<evidence type="ECO:0000313" key="1">
    <source>
        <dbReference type="EMBL" id="CUX58977.1"/>
    </source>
</evidence>
<evidence type="ECO:0000313" key="2">
    <source>
        <dbReference type="Proteomes" id="UP000191987"/>
    </source>
</evidence>
<dbReference type="EMBL" id="FBWG01000047">
    <property type="protein sequence ID" value="CUX58977.1"/>
    <property type="molecule type" value="Genomic_DNA"/>
</dbReference>
<dbReference type="AlphaFoldDB" id="A0A1S7RX61"/>
<dbReference type="Proteomes" id="UP000191987">
    <property type="component" value="Unassembled WGS sequence"/>
</dbReference>
<gene>
    <name evidence="1" type="ORF">AGR7C_Lc80013</name>
</gene>
<organism evidence="1 2">
    <name type="scientific">Agrobacterium deltaense Zutra 3/1</name>
    <dbReference type="NCBI Taxonomy" id="1183427"/>
    <lineage>
        <taxon>Bacteria</taxon>
        <taxon>Pseudomonadati</taxon>
        <taxon>Pseudomonadota</taxon>
        <taxon>Alphaproteobacteria</taxon>
        <taxon>Hyphomicrobiales</taxon>
        <taxon>Rhizobiaceae</taxon>
        <taxon>Rhizobium/Agrobacterium group</taxon>
        <taxon>Agrobacterium</taxon>
    </lineage>
</organism>